<dbReference type="Proteomes" id="UP001642540">
    <property type="component" value="Unassembled WGS sequence"/>
</dbReference>
<name>A0ABP1QWE4_9HEXA</name>
<dbReference type="PANTHER" id="PTHR12271">
    <property type="entry name" value="POLY A POLYMERASE CID PAP -RELATED"/>
    <property type="match status" value="1"/>
</dbReference>
<evidence type="ECO:0000313" key="2">
    <source>
        <dbReference type="Proteomes" id="UP001642540"/>
    </source>
</evidence>
<protein>
    <recommendedName>
        <fullName evidence="3">Speckle targeted PIP5K1A-regulated poly(A) polymerase</fullName>
    </recommendedName>
</protein>
<dbReference type="EMBL" id="CAXLJM020000049">
    <property type="protein sequence ID" value="CAL8113587.1"/>
    <property type="molecule type" value="Genomic_DNA"/>
</dbReference>
<organism evidence="1 2">
    <name type="scientific">Orchesella dallaii</name>
    <dbReference type="NCBI Taxonomy" id="48710"/>
    <lineage>
        <taxon>Eukaryota</taxon>
        <taxon>Metazoa</taxon>
        <taxon>Ecdysozoa</taxon>
        <taxon>Arthropoda</taxon>
        <taxon>Hexapoda</taxon>
        <taxon>Collembola</taxon>
        <taxon>Entomobryomorpha</taxon>
        <taxon>Entomobryoidea</taxon>
        <taxon>Orchesellidae</taxon>
        <taxon>Orchesellinae</taxon>
        <taxon>Orchesella</taxon>
    </lineage>
</organism>
<sequence>MGSNGTATLCSLEEQLTAILQNISKGFALSTPQKRSQVVQNIESDLRSSFLKCTVLPYGLDEVGIGEDKTDLYLSVDTYGKVDARGKTLQGSVNINTSTYTLIAQQIFKILTSNSSSYQFISLKPLSVYANTAFGNLMPSPLPEISFTHIGTNANCKIRLENYFSVQSTRLISFYSRTDVRFWPLLMLVRHWGSKFSALSSADSLYFQNYALSILLLHFLISKKILPSVKDLQYAKDSGIDKPFIVNNFDSSFCSNLSVVKPTGCASANPALQDKELRTLSIVSILKNFFVFCCTFEFKEHVVCPYIGQSIKRELFYPKSDWKSLPESISTPYLNGSDGKTRPEKLYLVGPICVQDVFELTTNVTRSVSEDEAAKFIKNSASAAKILDDVLTQSDSVKLSDLFSNCK</sequence>
<evidence type="ECO:0008006" key="3">
    <source>
        <dbReference type="Google" id="ProtNLM"/>
    </source>
</evidence>
<dbReference type="Gene3D" id="1.10.1410.10">
    <property type="match status" value="1"/>
</dbReference>
<reference evidence="1 2" key="1">
    <citation type="submission" date="2024-08" db="EMBL/GenBank/DDBJ databases">
        <authorList>
            <person name="Cucini C."/>
            <person name="Frati F."/>
        </authorList>
    </citation>
    <scope>NUCLEOTIDE SEQUENCE [LARGE SCALE GENOMIC DNA]</scope>
</reference>
<gene>
    <name evidence="1" type="ORF">ODALV1_LOCUS16085</name>
</gene>
<proteinExistence type="predicted"/>
<dbReference type="SUPFAM" id="SSF81631">
    <property type="entry name" value="PAP/OAS1 substrate-binding domain"/>
    <property type="match status" value="1"/>
</dbReference>
<accession>A0ABP1QWE4</accession>
<comment type="caution">
    <text evidence="1">The sequence shown here is derived from an EMBL/GenBank/DDBJ whole genome shotgun (WGS) entry which is preliminary data.</text>
</comment>
<evidence type="ECO:0000313" key="1">
    <source>
        <dbReference type="EMBL" id="CAL8113587.1"/>
    </source>
</evidence>
<dbReference type="PANTHER" id="PTHR12271:SF40">
    <property type="entry name" value="POLY(A) RNA POLYMERASE GLD2"/>
    <property type="match status" value="1"/>
</dbReference>
<keyword evidence="2" id="KW-1185">Reference proteome</keyword>